<dbReference type="Proteomes" id="UP001229244">
    <property type="component" value="Unassembled WGS sequence"/>
</dbReference>
<feature type="transmembrane region" description="Helical" evidence="4">
    <location>
        <begin position="21"/>
        <end position="49"/>
    </location>
</feature>
<dbReference type="SUPFAM" id="SSF103473">
    <property type="entry name" value="MFS general substrate transporter"/>
    <property type="match status" value="1"/>
</dbReference>
<sequence length="405" mass="42363">MTSPTAEAHFVDDRLARRNAFLLAAAQALGGAITSITIATGGLTGFYLLGPDKSLATLPVTTMVLGTACGTVPAALLMRRIGRRPGFMIGSLVGAAGGIAACLAILYGSFLLFALATWFTGLSTAFVQQYRFAATDTASAVFRPKAISWVLAGGILAGVIGPQTVIWTRDLFSPIQFAGAFLAQAGLCLIAMTILAFVSIPKPKISDDRTKGRPLTQILSETRIAIAVLCGVVSYALMSLVMTAAPLAMVQCGLSADNAALGIQWHVIAMFAPSFFTGNLIARFGRETITAIGLALLATSGIVALTGLTLGHFWLALILLGLGWNFGFIGATAMLTDAHRPEERARVQAANDLCVFGFVAIASFSSGKILNVAGWGMVNWALFPVIALALAALSWLVLTGRHRTA</sequence>
<dbReference type="GO" id="GO:0022857">
    <property type="term" value="F:transmembrane transporter activity"/>
    <property type="evidence" value="ECO:0007669"/>
    <property type="project" value="InterPro"/>
</dbReference>
<comment type="caution">
    <text evidence="6">The sequence shown here is derived from an EMBL/GenBank/DDBJ whole genome shotgun (WGS) entry which is preliminary data.</text>
</comment>
<feature type="transmembrane region" description="Helical" evidence="4">
    <location>
        <begin position="289"/>
        <end position="308"/>
    </location>
</feature>
<organism evidence="6 7">
    <name type="scientific">Amorphus orientalis</name>
    <dbReference type="NCBI Taxonomy" id="649198"/>
    <lineage>
        <taxon>Bacteria</taxon>
        <taxon>Pseudomonadati</taxon>
        <taxon>Pseudomonadota</taxon>
        <taxon>Alphaproteobacteria</taxon>
        <taxon>Hyphomicrobiales</taxon>
        <taxon>Amorphaceae</taxon>
        <taxon>Amorphus</taxon>
    </lineage>
</organism>
<evidence type="ECO:0000259" key="5">
    <source>
        <dbReference type="PROSITE" id="PS50850"/>
    </source>
</evidence>
<evidence type="ECO:0000313" key="6">
    <source>
        <dbReference type="EMBL" id="MDQ0316043.1"/>
    </source>
</evidence>
<dbReference type="InterPro" id="IPR020846">
    <property type="entry name" value="MFS_dom"/>
</dbReference>
<feature type="transmembrane region" description="Helical" evidence="4">
    <location>
        <begin position="113"/>
        <end position="134"/>
    </location>
</feature>
<feature type="domain" description="Major facilitator superfamily (MFS) profile" evidence="5">
    <location>
        <begin position="223"/>
        <end position="405"/>
    </location>
</feature>
<keyword evidence="1 4" id="KW-0812">Transmembrane</keyword>
<name>A0AAE3VPW1_9HYPH</name>
<dbReference type="PROSITE" id="PS50850">
    <property type="entry name" value="MFS"/>
    <property type="match status" value="1"/>
</dbReference>
<feature type="transmembrane region" description="Helical" evidence="4">
    <location>
        <begin position="89"/>
        <end position="107"/>
    </location>
</feature>
<dbReference type="AlphaFoldDB" id="A0AAE3VPW1"/>
<evidence type="ECO:0000256" key="1">
    <source>
        <dbReference type="ARBA" id="ARBA00022692"/>
    </source>
</evidence>
<dbReference type="InterPro" id="IPR011701">
    <property type="entry name" value="MFS"/>
</dbReference>
<keyword evidence="7" id="KW-1185">Reference proteome</keyword>
<dbReference type="PANTHER" id="PTHR23534:SF1">
    <property type="entry name" value="MAJOR FACILITATOR SUPERFAMILY PROTEIN"/>
    <property type="match status" value="1"/>
</dbReference>
<evidence type="ECO:0000256" key="4">
    <source>
        <dbReference type="SAM" id="Phobius"/>
    </source>
</evidence>
<feature type="transmembrane region" description="Helical" evidence="4">
    <location>
        <begin position="263"/>
        <end position="282"/>
    </location>
</feature>
<reference evidence="6" key="1">
    <citation type="submission" date="2023-07" db="EMBL/GenBank/DDBJ databases">
        <title>Genomic Encyclopedia of Type Strains, Phase IV (KMG-IV): sequencing the most valuable type-strain genomes for metagenomic binning, comparative biology and taxonomic classification.</title>
        <authorList>
            <person name="Goeker M."/>
        </authorList>
    </citation>
    <scope>NUCLEOTIDE SEQUENCE</scope>
    <source>
        <strain evidence="6">DSM 21202</strain>
    </source>
</reference>
<dbReference type="Pfam" id="PF07690">
    <property type="entry name" value="MFS_1"/>
    <property type="match status" value="2"/>
</dbReference>
<accession>A0AAE3VPW1</accession>
<evidence type="ECO:0000313" key="7">
    <source>
        <dbReference type="Proteomes" id="UP001229244"/>
    </source>
</evidence>
<keyword evidence="2 4" id="KW-1133">Transmembrane helix</keyword>
<feature type="transmembrane region" description="Helical" evidence="4">
    <location>
        <begin position="146"/>
        <end position="165"/>
    </location>
</feature>
<proteinExistence type="predicted"/>
<feature type="transmembrane region" description="Helical" evidence="4">
    <location>
        <begin position="55"/>
        <end position="77"/>
    </location>
</feature>
<feature type="transmembrane region" description="Helical" evidence="4">
    <location>
        <begin position="377"/>
        <end position="398"/>
    </location>
</feature>
<evidence type="ECO:0000256" key="2">
    <source>
        <dbReference type="ARBA" id="ARBA00022989"/>
    </source>
</evidence>
<keyword evidence="3 4" id="KW-0472">Membrane</keyword>
<dbReference type="Gene3D" id="1.20.1250.20">
    <property type="entry name" value="MFS general substrate transporter like domains"/>
    <property type="match status" value="1"/>
</dbReference>
<dbReference type="InterPro" id="IPR036259">
    <property type="entry name" value="MFS_trans_sf"/>
</dbReference>
<feature type="transmembrane region" description="Helical" evidence="4">
    <location>
        <begin position="222"/>
        <end position="243"/>
    </location>
</feature>
<dbReference type="EMBL" id="JAUSUL010000002">
    <property type="protein sequence ID" value="MDQ0316043.1"/>
    <property type="molecule type" value="Genomic_DNA"/>
</dbReference>
<protein>
    <submittedName>
        <fullName evidence="6">MFS family permease</fullName>
    </submittedName>
</protein>
<feature type="transmembrane region" description="Helical" evidence="4">
    <location>
        <begin position="314"/>
        <end position="335"/>
    </location>
</feature>
<feature type="transmembrane region" description="Helical" evidence="4">
    <location>
        <begin position="177"/>
        <end position="201"/>
    </location>
</feature>
<dbReference type="PANTHER" id="PTHR23534">
    <property type="entry name" value="MFS PERMEASE"/>
    <property type="match status" value="1"/>
</dbReference>
<evidence type="ECO:0000256" key="3">
    <source>
        <dbReference type="ARBA" id="ARBA00023136"/>
    </source>
</evidence>
<gene>
    <name evidence="6" type="ORF">J2S73_002500</name>
</gene>
<dbReference type="RefSeq" id="WP_306885868.1">
    <property type="nucleotide sequence ID" value="NZ_JAUSUL010000002.1"/>
</dbReference>